<sequence>MGQHRAACSRGPCMTQHGQGQRGRRAAHAEASLHSNFTSPSRVRWAPSSPRPSGQPGDPQGELCSSGSHSCKSHPQLRSPLHRVTLQGGGRGNQGRQGQDTFQSTFSVCERREWPVIERRCRRGLAIIGWRWGRGRNVSRAIRALPRGTRGPVRGSSSPSTLHPSPASLKWPLRAGCQLRRPRTQARRHLRAGSPQHRGQDPKGHPAHWRRPRNTLTFHPAPHTGNMFTHII</sequence>
<gene>
    <name evidence="2" type="ORF">HJG60_009114</name>
</gene>
<evidence type="ECO:0000256" key="1">
    <source>
        <dbReference type="SAM" id="MobiDB-lite"/>
    </source>
</evidence>
<dbReference type="Proteomes" id="UP000664940">
    <property type="component" value="Unassembled WGS sequence"/>
</dbReference>
<reference evidence="2 3" key="1">
    <citation type="journal article" date="2020" name="Nature">
        <title>Six reference-quality genomes reveal evolution of bat adaptations.</title>
        <authorList>
            <person name="Jebb D."/>
            <person name="Huang Z."/>
            <person name="Pippel M."/>
            <person name="Hughes G.M."/>
            <person name="Lavrichenko K."/>
            <person name="Devanna P."/>
            <person name="Winkler S."/>
            <person name="Jermiin L.S."/>
            <person name="Skirmuntt E.C."/>
            <person name="Katzourakis A."/>
            <person name="Burkitt-Gray L."/>
            <person name="Ray D.A."/>
            <person name="Sullivan K.A.M."/>
            <person name="Roscito J.G."/>
            <person name="Kirilenko B.M."/>
            <person name="Davalos L.M."/>
            <person name="Corthals A.P."/>
            <person name="Power M.L."/>
            <person name="Jones G."/>
            <person name="Ransome R.D."/>
            <person name="Dechmann D.K.N."/>
            <person name="Locatelli A.G."/>
            <person name="Puechmaille S.J."/>
            <person name="Fedrigo O."/>
            <person name="Jarvis E.D."/>
            <person name="Hiller M."/>
            <person name="Vernes S.C."/>
            <person name="Myers E.W."/>
            <person name="Teeling E.C."/>
        </authorList>
    </citation>
    <scope>NUCLEOTIDE SEQUENCE [LARGE SCALE GENOMIC DNA]</scope>
    <source>
        <strain evidence="2">Bat1K_MPI-CBG_1</strain>
    </source>
</reference>
<feature type="region of interest" description="Disordered" evidence="1">
    <location>
        <begin position="147"/>
        <end position="169"/>
    </location>
</feature>
<evidence type="ECO:0000313" key="3">
    <source>
        <dbReference type="Proteomes" id="UP000664940"/>
    </source>
</evidence>
<dbReference type="AlphaFoldDB" id="A0A833YJP4"/>
<protein>
    <submittedName>
        <fullName evidence="2">Uncharacterized protein</fullName>
    </submittedName>
</protein>
<comment type="caution">
    <text evidence="2">The sequence shown here is derived from an EMBL/GenBank/DDBJ whole genome shotgun (WGS) entry which is preliminary data.</text>
</comment>
<dbReference type="EMBL" id="JABVXQ010000014">
    <property type="protein sequence ID" value="KAF6078237.1"/>
    <property type="molecule type" value="Genomic_DNA"/>
</dbReference>
<organism evidence="2 3">
    <name type="scientific">Phyllostomus discolor</name>
    <name type="common">pale spear-nosed bat</name>
    <dbReference type="NCBI Taxonomy" id="89673"/>
    <lineage>
        <taxon>Eukaryota</taxon>
        <taxon>Metazoa</taxon>
        <taxon>Chordata</taxon>
        <taxon>Craniata</taxon>
        <taxon>Vertebrata</taxon>
        <taxon>Euteleostomi</taxon>
        <taxon>Mammalia</taxon>
        <taxon>Eutheria</taxon>
        <taxon>Laurasiatheria</taxon>
        <taxon>Chiroptera</taxon>
        <taxon>Yangochiroptera</taxon>
        <taxon>Phyllostomidae</taxon>
        <taxon>Phyllostominae</taxon>
        <taxon>Phyllostomus</taxon>
    </lineage>
</organism>
<feature type="region of interest" description="Disordered" evidence="1">
    <location>
        <begin position="1"/>
        <end position="77"/>
    </location>
</feature>
<evidence type="ECO:0000313" key="2">
    <source>
        <dbReference type="EMBL" id="KAF6078237.1"/>
    </source>
</evidence>
<feature type="region of interest" description="Disordered" evidence="1">
    <location>
        <begin position="185"/>
        <end position="232"/>
    </location>
</feature>
<accession>A0A833YJP4</accession>
<feature type="region of interest" description="Disordered" evidence="1">
    <location>
        <begin position="83"/>
        <end position="102"/>
    </location>
</feature>
<name>A0A833YJP4_9CHIR</name>
<proteinExistence type="predicted"/>